<organism evidence="2 3">
    <name type="scientific">Dermatophagoides farinae</name>
    <name type="common">American house dust mite</name>
    <dbReference type="NCBI Taxonomy" id="6954"/>
    <lineage>
        <taxon>Eukaryota</taxon>
        <taxon>Metazoa</taxon>
        <taxon>Ecdysozoa</taxon>
        <taxon>Arthropoda</taxon>
        <taxon>Chelicerata</taxon>
        <taxon>Arachnida</taxon>
        <taxon>Acari</taxon>
        <taxon>Acariformes</taxon>
        <taxon>Sarcoptiformes</taxon>
        <taxon>Astigmata</taxon>
        <taxon>Psoroptidia</taxon>
        <taxon>Analgoidea</taxon>
        <taxon>Pyroglyphidae</taxon>
        <taxon>Dermatophagoidinae</taxon>
        <taxon>Dermatophagoides</taxon>
    </lineage>
</organism>
<dbReference type="Proteomes" id="UP000790347">
    <property type="component" value="Unassembled WGS sequence"/>
</dbReference>
<evidence type="ECO:0000313" key="2">
    <source>
        <dbReference type="EMBL" id="KAH9522642.1"/>
    </source>
</evidence>
<keyword evidence="1" id="KW-1133">Transmembrane helix</keyword>
<reference evidence="2" key="1">
    <citation type="submission" date="2013-05" db="EMBL/GenBank/DDBJ databases">
        <authorList>
            <person name="Yim A.K.Y."/>
            <person name="Chan T.F."/>
            <person name="Ji K.M."/>
            <person name="Liu X.Y."/>
            <person name="Zhou J.W."/>
            <person name="Li R.Q."/>
            <person name="Yang K.Y."/>
            <person name="Li J."/>
            <person name="Li M."/>
            <person name="Law P.T.W."/>
            <person name="Wu Y.L."/>
            <person name="Cai Z.L."/>
            <person name="Qin H."/>
            <person name="Bao Y."/>
            <person name="Leung R.K.K."/>
            <person name="Ng P.K.S."/>
            <person name="Zou J."/>
            <person name="Zhong X.J."/>
            <person name="Ran P.X."/>
            <person name="Zhong N.S."/>
            <person name="Liu Z.G."/>
            <person name="Tsui S.K.W."/>
        </authorList>
    </citation>
    <scope>NUCLEOTIDE SEQUENCE</scope>
    <source>
        <strain evidence="2">Derf</strain>
        <tissue evidence="2">Whole organism</tissue>
    </source>
</reference>
<feature type="transmembrane region" description="Helical" evidence="1">
    <location>
        <begin position="6"/>
        <end position="26"/>
    </location>
</feature>
<keyword evidence="1" id="KW-0812">Transmembrane</keyword>
<reference evidence="2" key="2">
    <citation type="journal article" date="2022" name="Res Sq">
        <title>Comparative Genomics Reveals Insights into the Divergent Evolution of Astigmatic Mites and Household Pest Adaptations.</title>
        <authorList>
            <person name="Xiong Q."/>
            <person name="Wan A.T.-Y."/>
            <person name="Liu X.-Y."/>
            <person name="Fung C.S.-H."/>
            <person name="Xiao X."/>
            <person name="Malainual N."/>
            <person name="Hou J."/>
            <person name="Wang L."/>
            <person name="Wang M."/>
            <person name="Yang K."/>
            <person name="Cui Y."/>
            <person name="Leung E."/>
            <person name="Nong W."/>
            <person name="Shin S.-K."/>
            <person name="Au S."/>
            <person name="Jeong K.Y."/>
            <person name="Chew F.T."/>
            <person name="Hui J."/>
            <person name="Leung T.F."/>
            <person name="Tungtrongchitr A."/>
            <person name="Zhong N."/>
            <person name="Liu Z."/>
            <person name="Tsui S."/>
        </authorList>
    </citation>
    <scope>NUCLEOTIDE SEQUENCE</scope>
    <source>
        <strain evidence="2">Derf</strain>
        <tissue evidence="2">Whole organism</tissue>
    </source>
</reference>
<comment type="caution">
    <text evidence="2">The sequence shown here is derived from an EMBL/GenBank/DDBJ whole genome shotgun (WGS) entry which is preliminary data.</text>
</comment>
<sequence>MGHDFGVQSPVSIVLITNYFVMIFAYCCNCKRNCSSCESDFFLFTIGTDFNSSNNNGSEILLLAIVVVVVVVVLFSNGDGLVMKLLLSLLFIDSICVSFDCCMKIPAESH</sequence>
<dbReference type="EMBL" id="ASGP02000002">
    <property type="protein sequence ID" value="KAH9522642.1"/>
    <property type="molecule type" value="Genomic_DNA"/>
</dbReference>
<evidence type="ECO:0000313" key="3">
    <source>
        <dbReference type="Proteomes" id="UP000790347"/>
    </source>
</evidence>
<evidence type="ECO:0000256" key="1">
    <source>
        <dbReference type="SAM" id="Phobius"/>
    </source>
</evidence>
<name>A0A922L9G9_DERFA</name>
<keyword evidence="1" id="KW-0472">Membrane</keyword>
<feature type="transmembrane region" description="Helical" evidence="1">
    <location>
        <begin position="60"/>
        <end position="76"/>
    </location>
</feature>
<gene>
    <name evidence="2" type="ORF">DERF_006209</name>
</gene>
<keyword evidence="3" id="KW-1185">Reference proteome</keyword>
<proteinExistence type="predicted"/>
<accession>A0A922L9G9</accession>
<protein>
    <submittedName>
        <fullName evidence="2">Uncharacterized protein</fullName>
    </submittedName>
</protein>
<dbReference type="AlphaFoldDB" id="A0A922L9G9"/>